<dbReference type="RefSeq" id="WP_149390440.1">
    <property type="nucleotide sequence ID" value="NZ_SMRS01000003.1"/>
</dbReference>
<comment type="caution">
    <text evidence="1">The sequence shown here is derived from an EMBL/GenBank/DDBJ whole genome shotgun (WGS) entry which is preliminary data.</text>
</comment>
<dbReference type="Pfam" id="PF03846">
    <property type="entry name" value="SulA"/>
    <property type="match status" value="1"/>
</dbReference>
<dbReference type="AlphaFoldDB" id="A0A5A9W4I6"/>
<protein>
    <recommendedName>
        <fullName evidence="3">Cell division inhibitor SulA</fullName>
    </recommendedName>
</protein>
<evidence type="ECO:0008006" key="3">
    <source>
        <dbReference type="Google" id="ProtNLM"/>
    </source>
</evidence>
<dbReference type="SUPFAM" id="SSF52540">
    <property type="entry name" value="P-loop containing nucleoside triphosphate hydrolases"/>
    <property type="match status" value="1"/>
</dbReference>
<evidence type="ECO:0000313" key="1">
    <source>
        <dbReference type="EMBL" id="KAA0875433.1"/>
    </source>
</evidence>
<accession>A0A5A9W4I6</accession>
<gene>
    <name evidence="1" type="ORF">E1H14_05460</name>
</gene>
<dbReference type="Proteomes" id="UP000325302">
    <property type="component" value="Unassembled WGS sequence"/>
</dbReference>
<organism evidence="1 2">
    <name type="scientific">Nitrincola tapanii</name>
    <dbReference type="NCBI Taxonomy" id="1708751"/>
    <lineage>
        <taxon>Bacteria</taxon>
        <taxon>Pseudomonadati</taxon>
        <taxon>Pseudomonadota</taxon>
        <taxon>Gammaproteobacteria</taxon>
        <taxon>Oceanospirillales</taxon>
        <taxon>Oceanospirillaceae</taxon>
        <taxon>Nitrincola</taxon>
    </lineage>
</organism>
<reference evidence="1 2" key="1">
    <citation type="submission" date="2019-03" db="EMBL/GenBank/DDBJ databases">
        <title>Nitrincola sp. nov. isolated from an Indian soda lake.</title>
        <authorList>
            <person name="Joshi A."/>
            <person name="Thite S.V."/>
            <person name="Joseph N."/>
            <person name="Dhotre D."/>
            <person name="Moorthy M."/>
            <person name="Shouche Y.S."/>
        </authorList>
    </citation>
    <scope>NUCLEOTIDE SEQUENCE [LARGE SCALE GENOMIC DNA]</scope>
    <source>
        <strain evidence="1 2">MEB193</strain>
    </source>
</reference>
<proteinExistence type="predicted"/>
<evidence type="ECO:0000313" key="2">
    <source>
        <dbReference type="Proteomes" id="UP000325302"/>
    </source>
</evidence>
<dbReference type="GO" id="GO:0009432">
    <property type="term" value="P:SOS response"/>
    <property type="evidence" value="ECO:0007669"/>
    <property type="project" value="InterPro"/>
</dbReference>
<dbReference type="InterPro" id="IPR027417">
    <property type="entry name" value="P-loop_NTPase"/>
</dbReference>
<dbReference type="Gene3D" id="3.40.50.300">
    <property type="entry name" value="P-loop containing nucleotide triphosphate hydrolases"/>
    <property type="match status" value="1"/>
</dbReference>
<keyword evidence="2" id="KW-1185">Reference proteome</keyword>
<dbReference type="OrthoDB" id="6195408at2"/>
<dbReference type="GO" id="GO:0051782">
    <property type="term" value="P:negative regulation of cell division"/>
    <property type="evidence" value="ECO:0007669"/>
    <property type="project" value="InterPro"/>
</dbReference>
<dbReference type="InterPro" id="IPR004596">
    <property type="entry name" value="Cell_div_suppressor_SulA"/>
</dbReference>
<dbReference type="EMBL" id="SMRS01000003">
    <property type="protein sequence ID" value="KAA0875433.1"/>
    <property type="molecule type" value="Genomic_DNA"/>
</dbReference>
<name>A0A5A9W4I6_9GAMM</name>
<sequence length="135" mass="15156">MYTAHTAVESITTDHRLLLPMLALASHSQRWITLMNPASLPSQAELKHAGIDPSRLRVIQSQGKYEVERYLEQACRAGTSSLVLAWTGKRLKPDQMSRLQEACRQGETLCMLMNTQGHAMHADRSVTEEQIELAL</sequence>